<protein>
    <submittedName>
        <fullName evidence="6">Oxoglutarate/iron-dependent dioxygenase</fullName>
    </submittedName>
</protein>
<dbReference type="FunFam" id="2.60.120.330:FF:000022">
    <property type="entry name" value="Probable 2-oxoglutarate-dependent dioxygenase AOP1.2"/>
    <property type="match status" value="2"/>
</dbReference>
<dbReference type="Pfam" id="PF03171">
    <property type="entry name" value="2OG-FeII_Oxy"/>
    <property type="match status" value="2"/>
</dbReference>
<evidence type="ECO:0000256" key="3">
    <source>
        <dbReference type="ARBA" id="ARBA00023004"/>
    </source>
</evidence>
<dbReference type="Gene3D" id="2.60.120.330">
    <property type="entry name" value="B-lactam Antibiotic, Isopenicillin N Synthase, Chain"/>
    <property type="match status" value="2"/>
</dbReference>
<reference evidence="6 7" key="1">
    <citation type="journal article" date="2017" name="Mol. Plant">
        <title>The Genome of Medicinal Plant Macleaya cordata Provides New Insights into Benzylisoquinoline Alkaloids Metabolism.</title>
        <authorList>
            <person name="Liu X."/>
            <person name="Liu Y."/>
            <person name="Huang P."/>
            <person name="Ma Y."/>
            <person name="Qing Z."/>
            <person name="Tang Q."/>
            <person name="Cao H."/>
            <person name="Cheng P."/>
            <person name="Zheng Y."/>
            <person name="Yuan Z."/>
            <person name="Zhou Y."/>
            <person name="Liu J."/>
            <person name="Tang Z."/>
            <person name="Zhuo Y."/>
            <person name="Zhang Y."/>
            <person name="Yu L."/>
            <person name="Huang J."/>
            <person name="Yang P."/>
            <person name="Peng Q."/>
            <person name="Zhang J."/>
            <person name="Jiang W."/>
            <person name="Zhang Z."/>
            <person name="Lin K."/>
            <person name="Ro D.K."/>
            <person name="Chen X."/>
            <person name="Xiong X."/>
            <person name="Shang Y."/>
            <person name="Huang S."/>
            <person name="Zeng J."/>
        </authorList>
    </citation>
    <scope>NUCLEOTIDE SEQUENCE [LARGE SCALE GENOMIC DNA]</scope>
    <source>
        <strain evidence="7">cv. BLH2017</strain>
        <tissue evidence="6">Root</tissue>
    </source>
</reference>
<dbReference type="PROSITE" id="PS51471">
    <property type="entry name" value="FE2OG_OXY"/>
    <property type="match status" value="2"/>
</dbReference>
<evidence type="ECO:0000313" key="6">
    <source>
        <dbReference type="EMBL" id="OVA06521.1"/>
    </source>
</evidence>
<gene>
    <name evidence="6" type="ORF">BVC80_1739g1</name>
</gene>
<proteinExistence type="predicted"/>
<dbReference type="InterPro" id="IPR005123">
    <property type="entry name" value="Oxoglu/Fe-dep_dioxygenase_dom"/>
</dbReference>
<comment type="function">
    <text evidence="4">Probable 2-oxoglutarate-dependent dioxygenase that may be involved in glucosinolates biosynthesis. May play a role in the production of aliphatic glucosinolates.</text>
</comment>
<name>A0A200Q7P9_MACCD</name>
<dbReference type="InterPro" id="IPR050231">
    <property type="entry name" value="Iron_ascorbate_oxido_reductase"/>
</dbReference>
<sequence>MGTDQTYNSLKLPIIDLSGGREDLKPGTDNWFSVRTEVCRAVEEFGCFEAILDKVPLELHNAIFDVVEKVFDLPLETKKRNKSDDDKQPVFSYFGQNPLAPIQEGLSIKDPIIFEQIQSFAKLMWPEGDVHTFCETVHSYTNEVFDMAKKVKRMIFESYGVEKYYDSHMESIIGLLRFNKYRVPGVNESNLGSFPHTDKSFMTVFHQNQVNGLEVRAKNGEWFSVTPLTNSFIVTIGDAFMTWSNGRLHSPHHRVMNNGDKTRYTVAFFTFIKNIVQVPEELIDEEHPLMFKPFDNIGLLEYFVSEEGRKTESRMGSETPLRVPIVDLSTKNLKPGTENWFSVRTEVRRALEEFGCFEAVYDEVPLELHEAMFNAIQELFDLPRETKIRNKADQPYYGYVGQIPGIPIHEGLGINEAADLERVQSFAKLMWPEGNDKFCETVHCFANRVLDLTKKVVGIIFESYGVEKYYDSQIESNTSLLRVMKYRKPQTNEPNLGASPHTDKTLITILQQNQVNGLEIKTRSGEWISGWSNGRLHSPHHRVVHNGDKPRYSLALFTFSKNLVQVPEELVDEEHPLMFKPFDNMGLLKFYVTEEGRKAESTVKAYCGI</sequence>
<dbReference type="STRING" id="56857.A0A200Q7P9"/>
<dbReference type="InterPro" id="IPR027443">
    <property type="entry name" value="IPNS-like_sf"/>
</dbReference>
<dbReference type="Pfam" id="PF14226">
    <property type="entry name" value="DIOX_N"/>
    <property type="match status" value="2"/>
</dbReference>
<evidence type="ECO:0000313" key="7">
    <source>
        <dbReference type="Proteomes" id="UP000195402"/>
    </source>
</evidence>
<keyword evidence="1" id="KW-0479">Metal-binding</keyword>
<dbReference type="GO" id="GO:0046872">
    <property type="term" value="F:metal ion binding"/>
    <property type="evidence" value="ECO:0007669"/>
    <property type="project" value="UniProtKB-KW"/>
</dbReference>
<organism evidence="6 7">
    <name type="scientific">Macleaya cordata</name>
    <name type="common">Five-seeded plume-poppy</name>
    <name type="synonym">Bocconia cordata</name>
    <dbReference type="NCBI Taxonomy" id="56857"/>
    <lineage>
        <taxon>Eukaryota</taxon>
        <taxon>Viridiplantae</taxon>
        <taxon>Streptophyta</taxon>
        <taxon>Embryophyta</taxon>
        <taxon>Tracheophyta</taxon>
        <taxon>Spermatophyta</taxon>
        <taxon>Magnoliopsida</taxon>
        <taxon>Ranunculales</taxon>
        <taxon>Papaveraceae</taxon>
        <taxon>Papaveroideae</taxon>
        <taxon>Macleaya</taxon>
    </lineage>
</organism>
<feature type="domain" description="Fe2OG dioxygenase" evidence="5">
    <location>
        <begin position="171"/>
        <end position="272"/>
    </location>
</feature>
<keyword evidence="3" id="KW-0408">Iron</keyword>
<dbReference type="SUPFAM" id="SSF51197">
    <property type="entry name" value="Clavaminate synthase-like"/>
    <property type="match status" value="2"/>
</dbReference>
<accession>A0A200Q7P9</accession>
<dbReference type="InterPro" id="IPR044861">
    <property type="entry name" value="IPNS-like_FE2OG_OXY"/>
</dbReference>
<keyword evidence="2" id="KW-0560">Oxidoreductase</keyword>
<dbReference type="PANTHER" id="PTHR47990">
    <property type="entry name" value="2-OXOGLUTARATE (2OG) AND FE(II)-DEPENDENT OXYGENASE SUPERFAMILY PROTEIN-RELATED"/>
    <property type="match status" value="1"/>
</dbReference>
<keyword evidence="6" id="KW-0223">Dioxygenase</keyword>
<evidence type="ECO:0000259" key="5">
    <source>
        <dbReference type="PROSITE" id="PS51471"/>
    </source>
</evidence>
<dbReference type="InterPro" id="IPR026992">
    <property type="entry name" value="DIOX_N"/>
</dbReference>
<dbReference type="EMBL" id="MVGT01002786">
    <property type="protein sequence ID" value="OVA06521.1"/>
    <property type="molecule type" value="Genomic_DNA"/>
</dbReference>
<feature type="domain" description="Fe2OG dioxygenase" evidence="5">
    <location>
        <begin position="476"/>
        <end position="560"/>
    </location>
</feature>
<dbReference type="OrthoDB" id="288590at2759"/>
<dbReference type="AlphaFoldDB" id="A0A200Q7P9"/>
<comment type="caution">
    <text evidence="6">The sequence shown here is derived from an EMBL/GenBank/DDBJ whole genome shotgun (WGS) entry which is preliminary data.</text>
</comment>
<dbReference type="Proteomes" id="UP000195402">
    <property type="component" value="Unassembled WGS sequence"/>
</dbReference>
<evidence type="ECO:0000256" key="2">
    <source>
        <dbReference type="ARBA" id="ARBA00023002"/>
    </source>
</evidence>
<dbReference type="GO" id="GO:0051213">
    <property type="term" value="F:dioxygenase activity"/>
    <property type="evidence" value="ECO:0007669"/>
    <property type="project" value="UniProtKB-KW"/>
</dbReference>
<dbReference type="InParanoid" id="A0A200Q7P9"/>
<keyword evidence="7" id="KW-1185">Reference proteome</keyword>
<evidence type="ECO:0000256" key="1">
    <source>
        <dbReference type="ARBA" id="ARBA00022723"/>
    </source>
</evidence>
<evidence type="ECO:0000256" key="4">
    <source>
        <dbReference type="ARBA" id="ARBA00057022"/>
    </source>
</evidence>
<dbReference type="FunCoup" id="A0A200Q7P9">
    <property type="interactions" value="47"/>
</dbReference>
<dbReference type="OMA" id="YLEEHMD"/>